<organism evidence="1 2">
    <name type="scientific">Smittium megazygosporum</name>
    <dbReference type="NCBI Taxonomy" id="133381"/>
    <lineage>
        <taxon>Eukaryota</taxon>
        <taxon>Fungi</taxon>
        <taxon>Fungi incertae sedis</taxon>
        <taxon>Zoopagomycota</taxon>
        <taxon>Kickxellomycotina</taxon>
        <taxon>Harpellomycetes</taxon>
        <taxon>Harpellales</taxon>
        <taxon>Legeriomycetaceae</taxon>
        <taxon>Smittium</taxon>
    </lineage>
</organism>
<sequence>MSVIVLWLSSCMFNSLDNAPLHDNLRVQRPKYCDVNKEMDALGLGNRAKKLESNINVPKAGLEKEASKVKETSEKCIQTMCGKVSLPSKEVSDWCDSTTCHYKEMYSKQADNEKNTKDYTSY</sequence>
<accession>A0A2T9ZCX7</accession>
<evidence type="ECO:0000313" key="1">
    <source>
        <dbReference type="EMBL" id="PVV02453.1"/>
    </source>
</evidence>
<reference evidence="1 2" key="1">
    <citation type="journal article" date="2018" name="MBio">
        <title>Comparative Genomics Reveals the Core Gene Toolbox for the Fungus-Insect Symbiosis.</title>
        <authorList>
            <person name="Wang Y."/>
            <person name="Stata M."/>
            <person name="Wang W."/>
            <person name="Stajich J.E."/>
            <person name="White M.M."/>
            <person name="Moncalvo J.M."/>
        </authorList>
    </citation>
    <scope>NUCLEOTIDE SEQUENCE [LARGE SCALE GENOMIC DNA]</scope>
    <source>
        <strain evidence="1 2">SC-DP-2</strain>
    </source>
</reference>
<dbReference type="Proteomes" id="UP000245609">
    <property type="component" value="Unassembled WGS sequence"/>
</dbReference>
<keyword evidence="2" id="KW-1185">Reference proteome</keyword>
<dbReference type="AlphaFoldDB" id="A0A2T9ZCX7"/>
<proteinExistence type="predicted"/>
<name>A0A2T9ZCX7_9FUNG</name>
<comment type="caution">
    <text evidence="1">The sequence shown here is derived from an EMBL/GenBank/DDBJ whole genome shotgun (WGS) entry which is preliminary data.</text>
</comment>
<protein>
    <submittedName>
        <fullName evidence="1">Uncharacterized protein</fullName>
    </submittedName>
</protein>
<gene>
    <name evidence="1" type="ORF">BB560_003094</name>
</gene>
<dbReference type="EMBL" id="MBFS01000455">
    <property type="protein sequence ID" value="PVV02453.1"/>
    <property type="molecule type" value="Genomic_DNA"/>
</dbReference>
<evidence type="ECO:0000313" key="2">
    <source>
        <dbReference type="Proteomes" id="UP000245609"/>
    </source>
</evidence>